<dbReference type="GO" id="GO:0070536">
    <property type="term" value="P:protein K63-linked deubiquitination"/>
    <property type="evidence" value="ECO:0007669"/>
    <property type="project" value="InterPro"/>
</dbReference>
<dbReference type="GO" id="GO:0016020">
    <property type="term" value="C:membrane"/>
    <property type="evidence" value="ECO:0007669"/>
    <property type="project" value="TreeGrafter"/>
</dbReference>
<comment type="caution">
    <text evidence="10">The sequence shown here is derived from an EMBL/GenBank/DDBJ whole genome shotgun (WGS) entry which is preliminary data.</text>
</comment>
<dbReference type="PROSITE" id="PS50249">
    <property type="entry name" value="MPN"/>
    <property type="match status" value="1"/>
</dbReference>
<dbReference type="CDD" id="cd08066">
    <property type="entry name" value="MPN_AMSH_like"/>
    <property type="match status" value="1"/>
</dbReference>
<dbReference type="Proteomes" id="UP000325081">
    <property type="component" value="Unassembled WGS sequence"/>
</dbReference>
<dbReference type="GO" id="GO:0046872">
    <property type="term" value="F:metal ion binding"/>
    <property type="evidence" value="ECO:0007669"/>
    <property type="project" value="UniProtKB-KW"/>
</dbReference>
<evidence type="ECO:0000259" key="9">
    <source>
        <dbReference type="PROSITE" id="PS50249"/>
    </source>
</evidence>
<sequence length="297" mass="33615">MDEASAEVKVVGQDDLVAVDDGDLEEEKPTTEPFLSLDDRRWLHPSEKYGPPLKHDIKNHDLQLGSIRQPTPPPILAQVQTKLLQVYPYKVSWESSTSEGGLSGSRSYHDVHIVTFDAYMSIMFQPVKMMEDFLRLARTNTAEDLETCGVLAGSLRDKVFHITTLIIPKQESTSNSCQTLNEEEIFYVQDSRSLFTLGWIHTHPTQTCFMSSVDLHTHYSYQVMLPEAIAVVMAPTDTSSPHGIFRLTDPVGVAVIRNCEQRGFHPHEELGDRNPIYEQCSHVYFNPSLKLDVVDLR</sequence>
<dbReference type="SMART" id="SM00232">
    <property type="entry name" value="JAB_MPN"/>
    <property type="match status" value="1"/>
</dbReference>
<proteinExistence type="inferred from homology"/>
<dbReference type="AlphaFoldDB" id="A0A5A7P0H3"/>
<accession>A0A5A7P0H3</accession>
<dbReference type="GO" id="GO:0005768">
    <property type="term" value="C:endosome"/>
    <property type="evidence" value="ECO:0007669"/>
    <property type="project" value="TreeGrafter"/>
</dbReference>
<name>A0A5A7P0H3_STRAF</name>
<dbReference type="InterPro" id="IPR037518">
    <property type="entry name" value="MPN"/>
</dbReference>
<dbReference type="Pfam" id="PF01398">
    <property type="entry name" value="JAB"/>
    <property type="match status" value="1"/>
</dbReference>
<evidence type="ECO:0000313" key="11">
    <source>
        <dbReference type="Proteomes" id="UP000325081"/>
    </source>
</evidence>
<evidence type="ECO:0000256" key="5">
    <source>
        <dbReference type="ARBA" id="ARBA00022786"/>
    </source>
</evidence>
<comment type="cofactor">
    <cofactor evidence="1">
        <name>Zn(2+)</name>
        <dbReference type="ChEBI" id="CHEBI:29105"/>
    </cofactor>
</comment>
<dbReference type="Gene3D" id="3.40.140.10">
    <property type="entry name" value="Cytidine Deaminase, domain 2"/>
    <property type="match status" value="1"/>
</dbReference>
<dbReference type="GO" id="GO:0006508">
    <property type="term" value="P:proteolysis"/>
    <property type="evidence" value="ECO:0007669"/>
    <property type="project" value="UniProtKB-KW"/>
</dbReference>
<dbReference type="PANTHER" id="PTHR12947">
    <property type="entry name" value="AMSH-LIKE PROTEASE"/>
    <property type="match status" value="1"/>
</dbReference>
<dbReference type="EMBL" id="BKCP01000780">
    <property type="protein sequence ID" value="GER26117.1"/>
    <property type="molecule type" value="Genomic_DNA"/>
</dbReference>
<keyword evidence="3" id="KW-0645">Protease</keyword>
<dbReference type="GO" id="GO:0061578">
    <property type="term" value="F:K63-linked deubiquitinase activity"/>
    <property type="evidence" value="ECO:0007669"/>
    <property type="project" value="InterPro"/>
</dbReference>
<gene>
    <name evidence="10" type="ORF">STAS_01744</name>
</gene>
<dbReference type="OrthoDB" id="3640at2759"/>
<evidence type="ECO:0000256" key="7">
    <source>
        <dbReference type="ARBA" id="ARBA00022833"/>
    </source>
</evidence>
<organism evidence="10 11">
    <name type="scientific">Striga asiatica</name>
    <name type="common">Asiatic witchweed</name>
    <name type="synonym">Buchnera asiatica</name>
    <dbReference type="NCBI Taxonomy" id="4170"/>
    <lineage>
        <taxon>Eukaryota</taxon>
        <taxon>Viridiplantae</taxon>
        <taxon>Streptophyta</taxon>
        <taxon>Embryophyta</taxon>
        <taxon>Tracheophyta</taxon>
        <taxon>Spermatophyta</taxon>
        <taxon>Magnoliopsida</taxon>
        <taxon>eudicotyledons</taxon>
        <taxon>Gunneridae</taxon>
        <taxon>Pentapetalae</taxon>
        <taxon>asterids</taxon>
        <taxon>lamiids</taxon>
        <taxon>Lamiales</taxon>
        <taxon>Orobanchaceae</taxon>
        <taxon>Buchnereae</taxon>
        <taxon>Striga</taxon>
    </lineage>
</organism>
<keyword evidence="7" id="KW-0862">Zinc</keyword>
<dbReference type="PANTHER" id="PTHR12947:SF18">
    <property type="entry name" value="AMSH-LIKE UBIQUITIN THIOESTERASE 3"/>
    <property type="match status" value="1"/>
</dbReference>
<dbReference type="SUPFAM" id="SSF102712">
    <property type="entry name" value="JAB1/MPN domain"/>
    <property type="match status" value="1"/>
</dbReference>
<dbReference type="GO" id="GO:0140492">
    <property type="term" value="F:metal-dependent deubiquitinase activity"/>
    <property type="evidence" value="ECO:0007669"/>
    <property type="project" value="InterPro"/>
</dbReference>
<feature type="domain" description="MPN" evidence="9">
    <location>
        <begin position="122"/>
        <end position="251"/>
    </location>
</feature>
<keyword evidence="6" id="KW-0378">Hydrolase</keyword>
<keyword evidence="5" id="KW-0833">Ubl conjugation pathway</keyword>
<dbReference type="FunFam" id="3.40.140.10:FF:000033">
    <property type="entry name" value="AMSH-like protease sst2"/>
    <property type="match status" value="1"/>
</dbReference>
<reference evidence="11" key="1">
    <citation type="journal article" date="2019" name="Curr. Biol.">
        <title>Genome Sequence of Striga asiatica Provides Insight into the Evolution of Plant Parasitism.</title>
        <authorList>
            <person name="Yoshida S."/>
            <person name="Kim S."/>
            <person name="Wafula E.K."/>
            <person name="Tanskanen J."/>
            <person name="Kim Y.M."/>
            <person name="Honaas L."/>
            <person name="Yang Z."/>
            <person name="Spallek T."/>
            <person name="Conn C.E."/>
            <person name="Ichihashi Y."/>
            <person name="Cheong K."/>
            <person name="Cui S."/>
            <person name="Der J.P."/>
            <person name="Gundlach H."/>
            <person name="Jiao Y."/>
            <person name="Hori C."/>
            <person name="Ishida J.K."/>
            <person name="Kasahara H."/>
            <person name="Kiba T."/>
            <person name="Kim M.S."/>
            <person name="Koo N."/>
            <person name="Laohavisit A."/>
            <person name="Lee Y.H."/>
            <person name="Lumba S."/>
            <person name="McCourt P."/>
            <person name="Mortimer J.C."/>
            <person name="Mutuku J.M."/>
            <person name="Nomura T."/>
            <person name="Sasaki-Sekimoto Y."/>
            <person name="Seto Y."/>
            <person name="Wang Y."/>
            <person name="Wakatake T."/>
            <person name="Sakakibara H."/>
            <person name="Demura T."/>
            <person name="Yamaguchi S."/>
            <person name="Yoneyama K."/>
            <person name="Manabe R.I."/>
            <person name="Nelson D.C."/>
            <person name="Schulman A.H."/>
            <person name="Timko M.P."/>
            <person name="dePamphilis C.W."/>
            <person name="Choi D."/>
            <person name="Shirasu K."/>
        </authorList>
    </citation>
    <scope>NUCLEOTIDE SEQUENCE [LARGE SCALE GENOMIC DNA]</scope>
    <source>
        <strain evidence="11">cv. UVA1</strain>
    </source>
</reference>
<evidence type="ECO:0000313" key="10">
    <source>
        <dbReference type="EMBL" id="GER26117.1"/>
    </source>
</evidence>
<dbReference type="InterPro" id="IPR000555">
    <property type="entry name" value="JAMM/MPN+_dom"/>
</dbReference>
<evidence type="ECO:0000256" key="6">
    <source>
        <dbReference type="ARBA" id="ARBA00022801"/>
    </source>
</evidence>
<evidence type="ECO:0000256" key="2">
    <source>
        <dbReference type="ARBA" id="ARBA00010981"/>
    </source>
</evidence>
<evidence type="ECO:0000256" key="1">
    <source>
        <dbReference type="ARBA" id="ARBA00001947"/>
    </source>
</evidence>
<keyword evidence="4" id="KW-0479">Metal-binding</keyword>
<keyword evidence="11" id="KW-1185">Reference proteome</keyword>
<dbReference type="GO" id="GO:0071108">
    <property type="term" value="P:protein K48-linked deubiquitination"/>
    <property type="evidence" value="ECO:0007669"/>
    <property type="project" value="TreeGrafter"/>
</dbReference>
<evidence type="ECO:0000256" key="4">
    <source>
        <dbReference type="ARBA" id="ARBA00022723"/>
    </source>
</evidence>
<keyword evidence="8" id="KW-0482">Metalloprotease</keyword>
<evidence type="ECO:0000256" key="3">
    <source>
        <dbReference type="ARBA" id="ARBA00022670"/>
    </source>
</evidence>
<evidence type="ECO:0000256" key="8">
    <source>
        <dbReference type="ARBA" id="ARBA00023049"/>
    </source>
</evidence>
<comment type="similarity">
    <text evidence="2">Belongs to the peptidase M67C family.</text>
</comment>
<dbReference type="InterPro" id="IPR044098">
    <property type="entry name" value="STAMBP/STALP-like_MPN"/>
</dbReference>
<protein>
    <submittedName>
        <fullName evidence="10">COP9 signalosome complex subunit 5</fullName>
    </submittedName>
</protein>